<protein>
    <recommendedName>
        <fullName evidence="2">Lipocalin-like domain-containing protein</fullName>
    </recommendedName>
</protein>
<sequence length="126" mass="14961">MRKIIYFFTLIITFSCSKPIELKGDWKMNVLLENNAEKPLPVQPPIISFRSDNLVFYFNTLMVYKLKEDSLYLTYEENPEQIIRAFKIDFIDQDHINLSYLRKVQVDSFSTALKNITLQSQWSKIN</sequence>
<accession>A0A381Q958</accession>
<proteinExistence type="predicted"/>
<name>A0A381Q958_9ZZZZ</name>
<evidence type="ECO:0000313" key="1">
    <source>
        <dbReference type="EMBL" id="SUZ75570.1"/>
    </source>
</evidence>
<evidence type="ECO:0008006" key="2">
    <source>
        <dbReference type="Google" id="ProtNLM"/>
    </source>
</evidence>
<organism evidence="1">
    <name type="scientific">marine metagenome</name>
    <dbReference type="NCBI Taxonomy" id="408172"/>
    <lineage>
        <taxon>unclassified sequences</taxon>
        <taxon>metagenomes</taxon>
        <taxon>ecological metagenomes</taxon>
    </lineage>
</organism>
<dbReference type="PROSITE" id="PS51257">
    <property type="entry name" value="PROKAR_LIPOPROTEIN"/>
    <property type="match status" value="1"/>
</dbReference>
<dbReference type="AlphaFoldDB" id="A0A381Q958"/>
<gene>
    <name evidence="1" type="ORF">METZ01_LOCUS28424</name>
</gene>
<dbReference type="EMBL" id="UINC01001249">
    <property type="protein sequence ID" value="SUZ75570.1"/>
    <property type="molecule type" value="Genomic_DNA"/>
</dbReference>
<reference evidence="1" key="1">
    <citation type="submission" date="2018-05" db="EMBL/GenBank/DDBJ databases">
        <authorList>
            <person name="Lanie J.A."/>
            <person name="Ng W.-L."/>
            <person name="Kazmierczak K.M."/>
            <person name="Andrzejewski T.M."/>
            <person name="Davidsen T.M."/>
            <person name="Wayne K.J."/>
            <person name="Tettelin H."/>
            <person name="Glass J.I."/>
            <person name="Rusch D."/>
            <person name="Podicherti R."/>
            <person name="Tsui H.-C.T."/>
            <person name="Winkler M.E."/>
        </authorList>
    </citation>
    <scope>NUCLEOTIDE SEQUENCE</scope>
</reference>